<dbReference type="Gene3D" id="3.20.20.70">
    <property type="entry name" value="Aldolase class I"/>
    <property type="match status" value="1"/>
</dbReference>
<dbReference type="Pfam" id="PF00172">
    <property type="entry name" value="Zn_clus"/>
    <property type="match status" value="1"/>
</dbReference>
<dbReference type="Proteomes" id="UP000383932">
    <property type="component" value="Unassembled WGS sequence"/>
</dbReference>
<dbReference type="InterPro" id="IPR007219">
    <property type="entry name" value="XnlR_reg_dom"/>
</dbReference>
<evidence type="ECO:0000256" key="6">
    <source>
        <dbReference type="ARBA" id="ARBA00023163"/>
    </source>
</evidence>
<keyword evidence="5" id="KW-0238">DNA-binding</keyword>
<evidence type="ECO:0000259" key="11">
    <source>
        <dbReference type="PROSITE" id="PS50048"/>
    </source>
</evidence>
<feature type="compositionally biased region" description="Basic and acidic residues" evidence="10">
    <location>
        <begin position="1131"/>
        <end position="1145"/>
    </location>
</feature>
<accession>A0A5N5QLX2</accession>
<reference evidence="12 13" key="1">
    <citation type="journal article" date="2019" name="Fungal Biol. Biotechnol.">
        <title>Draft genome sequence of fastidious pathogen Ceratobasidium theobromae, which causes vascular-streak dieback in Theobroma cacao.</title>
        <authorList>
            <person name="Ali S.S."/>
            <person name="Asman A."/>
            <person name="Shao J."/>
            <person name="Firmansyah A.P."/>
            <person name="Susilo A.W."/>
            <person name="Rosmana A."/>
            <person name="McMahon P."/>
            <person name="Junaid M."/>
            <person name="Guest D."/>
            <person name="Kheng T.Y."/>
            <person name="Meinhardt L.W."/>
            <person name="Bailey B.A."/>
        </authorList>
    </citation>
    <scope>NUCLEOTIDE SEQUENCE [LARGE SCALE GENOMIC DNA]</scope>
    <source>
        <strain evidence="12 13">CT2</strain>
    </source>
</reference>
<dbReference type="GO" id="GO:0006351">
    <property type="term" value="P:DNA-templated transcription"/>
    <property type="evidence" value="ECO:0007669"/>
    <property type="project" value="InterPro"/>
</dbReference>
<dbReference type="Gene3D" id="4.10.240.10">
    <property type="entry name" value="Zn(2)-C6 fungal-type DNA-binding domain"/>
    <property type="match status" value="1"/>
</dbReference>
<sequence length="1181" mass="128491">MPSLADGIYSPTVVFFKDTAKQELDIPATAAHFEWQARSGIKGLVVMGTTGEAVALSRDERNQVPSSSKSLSTVLMFLQVTATARAAMDKVHNTGSVIVGTVGAQSTLQAIEFCEDGAQHGANYALVLPPGYFAPALDNESIIEYYRDVADASPIPILIYSYPSVCSGLDMDSELLAKLAVHPRIVGIKHTDHSLGKIARLASLTPTFGSEFSVFAGATDYLLAALAVGAQGAITGMGNVAPRACVKVMDLWRAGKQDEARELAGQVSRGEWGLLKGWVTGTKYAAAYFRGLPESVAYPRKPLPHASEQIKKWVESDLAELVAIERKLEAEGYTGWIGMGSAGVLGCFGGLIPIRHHRDSTTSERTMRRSQVSNEPVQDDSPENGIGGASREPSSGPQRVKARRAVQACSNCRKHKLRCLGGWPCNRCEKQKISCDFDRPGHPAAAKATETIERLEQLEASVTSILASMSSSISSTLPSQHGVVSDVEPFRQSTPIQASSFHTSTGGVPQSGYSFQVDTLQPSLPGPSGSTFTSTSPRQYTLPIDTQLPTSPEQPSPAVRTDPDSEFLSAPTQDLDPPATQNLTTQVSPPIPTSPTSQTASPSASSFGSRLTRLSRTEPPPSIESRLQAAADPFSAPFKGVLHQPNVWNNSEQDHSRRASLEPQLLDEDMHEDKIQVTNGTNDPIGAGIVTREVAMWLFDFFAVRCHPFMPVVDFSQHDAYDAIQHKSSFLFSSILAIAARFVISTPADPLFRTNPVPDSARLASLAEFHLSQTLLCKKHTLSDVQATLLLAGWGLQPGGAGPDAWLLTGHAWRMARRLGLWHAHRQDEGPSHERQGGYMQRWRTWMCLFAFDRCLSLGFGRPASQFDDKSVDADGFVQECVARATLPVTVSAASSANVSMSTGDFFIASQVQLMLIGRDLCTWLEAVRDRDRNGVPSWNWEMVEEMNARLDKWSRDWTWPSRCPLTLENSALTAIRTGSPYLPYMNSSTRTARMYSEHVRLCLNSLALRTNAASVLKDSDVERYLEKALNSATTIIQMHHDAATTDGGLSFCVDYLTIVLATAAVFLIRLVRAQTRLLDSGVVVHYLKMAASALEKSEQSYTGLSTHLAKTIREMAHAAGLGDAFPHGENSPRKEEAQDTHTGEFDQMPFDSTLEALMIFQNQVDPSYLGFLFGDSGVLG</sequence>
<keyword evidence="8" id="KW-0539">Nucleus</keyword>
<evidence type="ECO:0000256" key="3">
    <source>
        <dbReference type="ARBA" id="ARBA00022833"/>
    </source>
</evidence>
<organism evidence="12 13">
    <name type="scientific">Ceratobasidium theobromae</name>
    <dbReference type="NCBI Taxonomy" id="1582974"/>
    <lineage>
        <taxon>Eukaryota</taxon>
        <taxon>Fungi</taxon>
        <taxon>Dikarya</taxon>
        <taxon>Basidiomycota</taxon>
        <taxon>Agaricomycotina</taxon>
        <taxon>Agaricomycetes</taxon>
        <taxon>Cantharellales</taxon>
        <taxon>Ceratobasidiaceae</taxon>
        <taxon>Ceratobasidium</taxon>
    </lineage>
</organism>
<dbReference type="GO" id="GO:0008270">
    <property type="term" value="F:zinc ion binding"/>
    <property type="evidence" value="ECO:0007669"/>
    <property type="project" value="InterPro"/>
</dbReference>
<dbReference type="GO" id="GO:0000981">
    <property type="term" value="F:DNA-binding transcription factor activity, RNA polymerase II-specific"/>
    <property type="evidence" value="ECO:0007669"/>
    <property type="project" value="InterPro"/>
</dbReference>
<keyword evidence="9" id="KW-0704">Schiff base</keyword>
<dbReference type="SMART" id="SM00906">
    <property type="entry name" value="Fungal_trans"/>
    <property type="match status" value="1"/>
</dbReference>
<dbReference type="InterPro" id="IPR051089">
    <property type="entry name" value="prtT"/>
</dbReference>
<evidence type="ECO:0000313" key="12">
    <source>
        <dbReference type="EMBL" id="KAB5592558.1"/>
    </source>
</evidence>
<dbReference type="CDD" id="cd00067">
    <property type="entry name" value="GAL4"/>
    <property type="match status" value="1"/>
</dbReference>
<proteinExistence type="predicted"/>
<feature type="region of interest" description="Disordered" evidence="10">
    <location>
        <begin position="358"/>
        <end position="402"/>
    </location>
</feature>
<evidence type="ECO:0000256" key="2">
    <source>
        <dbReference type="ARBA" id="ARBA00022723"/>
    </source>
</evidence>
<keyword evidence="7" id="KW-0456">Lyase</keyword>
<name>A0A5N5QLX2_9AGAM</name>
<dbReference type="SMART" id="SM01130">
    <property type="entry name" value="DHDPS"/>
    <property type="match status" value="1"/>
</dbReference>
<dbReference type="Pfam" id="PF00701">
    <property type="entry name" value="DHDPS"/>
    <property type="match status" value="1"/>
</dbReference>
<evidence type="ECO:0000256" key="9">
    <source>
        <dbReference type="ARBA" id="ARBA00023270"/>
    </source>
</evidence>
<dbReference type="PANTHER" id="PTHR31845">
    <property type="entry name" value="FINGER DOMAIN PROTEIN, PUTATIVE-RELATED"/>
    <property type="match status" value="1"/>
</dbReference>
<keyword evidence="6" id="KW-0804">Transcription</keyword>
<protein>
    <submittedName>
        <fullName evidence="12">4-hydroxy-2-oxoglutarate aldolase</fullName>
    </submittedName>
</protein>
<dbReference type="Pfam" id="PF04082">
    <property type="entry name" value="Fungal_trans"/>
    <property type="match status" value="1"/>
</dbReference>
<evidence type="ECO:0000313" key="13">
    <source>
        <dbReference type="Proteomes" id="UP000383932"/>
    </source>
</evidence>
<dbReference type="GO" id="GO:0000976">
    <property type="term" value="F:transcription cis-regulatory region binding"/>
    <property type="evidence" value="ECO:0007669"/>
    <property type="project" value="TreeGrafter"/>
</dbReference>
<dbReference type="InterPro" id="IPR020624">
    <property type="entry name" value="Schiff_base-form_aldolases_CS"/>
</dbReference>
<dbReference type="EMBL" id="SSOP01000061">
    <property type="protein sequence ID" value="KAB5592558.1"/>
    <property type="molecule type" value="Genomic_DNA"/>
</dbReference>
<keyword evidence="4" id="KW-0805">Transcription regulation</keyword>
<comment type="subcellular location">
    <subcellularLocation>
        <location evidence="1">Nucleus</location>
    </subcellularLocation>
</comment>
<feature type="domain" description="Zn(2)-C6 fungal-type" evidence="11">
    <location>
        <begin position="408"/>
        <end position="437"/>
    </location>
</feature>
<dbReference type="SUPFAM" id="SSF57701">
    <property type="entry name" value="Zn2/Cys6 DNA-binding domain"/>
    <property type="match status" value="1"/>
</dbReference>
<dbReference type="PANTHER" id="PTHR31845:SF34">
    <property type="entry name" value="TRANSCRIPTIONAL ACTIVATOR OF PROTEASES PRTT"/>
    <property type="match status" value="1"/>
</dbReference>
<dbReference type="GO" id="GO:0016829">
    <property type="term" value="F:lyase activity"/>
    <property type="evidence" value="ECO:0007669"/>
    <property type="project" value="UniProtKB-KW"/>
</dbReference>
<dbReference type="InterPro" id="IPR001138">
    <property type="entry name" value="Zn2Cys6_DnaBD"/>
</dbReference>
<evidence type="ECO:0000256" key="5">
    <source>
        <dbReference type="ARBA" id="ARBA00023125"/>
    </source>
</evidence>
<evidence type="ECO:0000256" key="10">
    <source>
        <dbReference type="SAM" id="MobiDB-lite"/>
    </source>
</evidence>
<dbReference type="PROSITE" id="PS00463">
    <property type="entry name" value="ZN2_CY6_FUNGAL_1"/>
    <property type="match status" value="1"/>
</dbReference>
<evidence type="ECO:0000256" key="4">
    <source>
        <dbReference type="ARBA" id="ARBA00023015"/>
    </source>
</evidence>
<dbReference type="SUPFAM" id="SSF51569">
    <property type="entry name" value="Aldolase"/>
    <property type="match status" value="1"/>
</dbReference>
<dbReference type="PROSITE" id="PS50048">
    <property type="entry name" value="ZN2_CY6_FUNGAL_2"/>
    <property type="match status" value="1"/>
</dbReference>
<dbReference type="InterPro" id="IPR002220">
    <property type="entry name" value="DapA-like"/>
</dbReference>
<dbReference type="SMART" id="SM00066">
    <property type="entry name" value="GAL4"/>
    <property type="match status" value="1"/>
</dbReference>
<gene>
    <name evidence="12" type="ORF">CTheo_4025</name>
</gene>
<dbReference type="GO" id="GO:0005634">
    <property type="term" value="C:nucleus"/>
    <property type="evidence" value="ECO:0007669"/>
    <property type="project" value="UniProtKB-SubCell"/>
</dbReference>
<dbReference type="AlphaFoldDB" id="A0A5N5QLX2"/>
<dbReference type="CDD" id="cd12148">
    <property type="entry name" value="fungal_TF_MHR"/>
    <property type="match status" value="1"/>
</dbReference>
<evidence type="ECO:0000256" key="1">
    <source>
        <dbReference type="ARBA" id="ARBA00004123"/>
    </source>
</evidence>
<dbReference type="InterPro" id="IPR036864">
    <property type="entry name" value="Zn2-C6_fun-type_DNA-bd_sf"/>
</dbReference>
<dbReference type="OrthoDB" id="3163292at2759"/>
<dbReference type="CDD" id="cd00408">
    <property type="entry name" value="DHDPS-like"/>
    <property type="match status" value="1"/>
</dbReference>
<feature type="region of interest" description="Disordered" evidence="10">
    <location>
        <begin position="498"/>
        <end position="625"/>
    </location>
</feature>
<evidence type="ECO:0000256" key="7">
    <source>
        <dbReference type="ARBA" id="ARBA00023239"/>
    </source>
</evidence>
<feature type="compositionally biased region" description="Low complexity" evidence="10">
    <location>
        <begin position="584"/>
        <end position="606"/>
    </location>
</feature>
<evidence type="ECO:0000256" key="8">
    <source>
        <dbReference type="ARBA" id="ARBA00023242"/>
    </source>
</evidence>
<keyword evidence="2" id="KW-0479">Metal-binding</keyword>
<keyword evidence="3" id="KW-0862">Zinc</keyword>
<comment type="caution">
    <text evidence="12">The sequence shown here is derived from an EMBL/GenBank/DDBJ whole genome shotgun (WGS) entry which is preliminary data.</text>
</comment>
<feature type="region of interest" description="Disordered" evidence="10">
    <location>
        <begin position="1124"/>
        <end position="1146"/>
    </location>
</feature>
<dbReference type="InterPro" id="IPR013785">
    <property type="entry name" value="Aldolase_TIM"/>
</dbReference>
<keyword evidence="13" id="KW-1185">Reference proteome</keyword>
<feature type="compositionally biased region" description="Low complexity" evidence="10">
    <location>
        <begin position="522"/>
        <end position="537"/>
    </location>
</feature>
<feature type="compositionally biased region" description="Polar residues" evidence="10">
    <location>
        <begin position="498"/>
        <end position="521"/>
    </location>
</feature>
<dbReference type="PROSITE" id="PS00665">
    <property type="entry name" value="DHDPS_1"/>
    <property type="match status" value="1"/>
</dbReference>